<evidence type="ECO:0000313" key="7">
    <source>
        <dbReference type="EMBL" id="TQS42084.1"/>
    </source>
</evidence>
<evidence type="ECO:0000259" key="6">
    <source>
        <dbReference type="PROSITE" id="PS50977"/>
    </source>
</evidence>
<dbReference type="InterPro" id="IPR001647">
    <property type="entry name" value="HTH_TetR"/>
</dbReference>
<sequence length="244" mass="26720">MCMFMQAPWNRRRLLGIVAAMSHGGDVVPERPLRRDAERNRQRILAAAREVFAARGVDVTLDDIAHHAGLGVGTLYRRFASREMLVEALFSERLDEMVRWATEALQASSPGEGVRWFAERSASAMADDRGLRDVIFSRAYGHERVEAARARLEPLLDALVVRARAAGALRPGVEGGDLAMIQFMLGAVLEYSEPVDPGLWRRYLVVVLDGLRAGPGSGPLPGAAPGPAELAQVADHWKPPRRPG</sequence>
<evidence type="ECO:0000256" key="4">
    <source>
        <dbReference type="PROSITE-ProRule" id="PRU00335"/>
    </source>
</evidence>
<feature type="domain" description="HTH tetR-type" evidence="6">
    <location>
        <begin position="38"/>
        <end position="97"/>
    </location>
</feature>
<feature type="compositionally biased region" description="Low complexity" evidence="5">
    <location>
        <begin position="220"/>
        <end position="231"/>
    </location>
</feature>
<dbReference type="InParanoid" id="A0A545AL85"/>
<comment type="caution">
    <text evidence="7">The sequence shown here is derived from an EMBL/GenBank/DDBJ whole genome shotgun (WGS) entry which is preliminary data.</text>
</comment>
<feature type="DNA-binding region" description="H-T-H motif" evidence="4">
    <location>
        <begin position="60"/>
        <end position="79"/>
    </location>
</feature>
<dbReference type="GO" id="GO:0003700">
    <property type="term" value="F:DNA-binding transcription factor activity"/>
    <property type="evidence" value="ECO:0007669"/>
    <property type="project" value="TreeGrafter"/>
</dbReference>
<keyword evidence="8" id="KW-1185">Reference proteome</keyword>
<reference evidence="7 8" key="1">
    <citation type="submission" date="2019-07" db="EMBL/GenBank/DDBJ databases">
        <title>Cryptosporangium phraense sp. nov., isolated from plant litter.</title>
        <authorList>
            <person name="Suriyachadkun C."/>
        </authorList>
    </citation>
    <scope>NUCLEOTIDE SEQUENCE [LARGE SCALE GENOMIC DNA]</scope>
    <source>
        <strain evidence="7 8">A-T 5661</strain>
    </source>
</reference>
<dbReference type="PROSITE" id="PS50977">
    <property type="entry name" value="HTH_TETR_2"/>
    <property type="match status" value="1"/>
</dbReference>
<dbReference type="PRINTS" id="PR00455">
    <property type="entry name" value="HTHTETR"/>
</dbReference>
<evidence type="ECO:0000256" key="3">
    <source>
        <dbReference type="ARBA" id="ARBA00023163"/>
    </source>
</evidence>
<evidence type="ECO:0000256" key="1">
    <source>
        <dbReference type="ARBA" id="ARBA00023015"/>
    </source>
</evidence>
<protein>
    <submittedName>
        <fullName evidence="7">TetR/AcrR family transcriptional regulator</fullName>
    </submittedName>
</protein>
<dbReference type="GO" id="GO:0000976">
    <property type="term" value="F:transcription cis-regulatory region binding"/>
    <property type="evidence" value="ECO:0007669"/>
    <property type="project" value="TreeGrafter"/>
</dbReference>
<proteinExistence type="predicted"/>
<dbReference type="Pfam" id="PF21597">
    <property type="entry name" value="TetR_C_43"/>
    <property type="match status" value="1"/>
</dbReference>
<feature type="region of interest" description="Disordered" evidence="5">
    <location>
        <begin position="218"/>
        <end position="244"/>
    </location>
</feature>
<dbReference type="Proteomes" id="UP000317982">
    <property type="component" value="Unassembled WGS sequence"/>
</dbReference>
<dbReference type="PANTHER" id="PTHR30055:SF234">
    <property type="entry name" value="HTH-TYPE TRANSCRIPTIONAL REGULATOR BETI"/>
    <property type="match status" value="1"/>
</dbReference>
<dbReference type="OrthoDB" id="3192968at2"/>
<dbReference type="SUPFAM" id="SSF48498">
    <property type="entry name" value="Tetracyclin repressor-like, C-terminal domain"/>
    <property type="match status" value="1"/>
</dbReference>
<name>A0A545AL85_9ACTN</name>
<dbReference type="Gene3D" id="1.10.357.10">
    <property type="entry name" value="Tetracycline Repressor, domain 2"/>
    <property type="match status" value="1"/>
</dbReference>
<gene>
    <name evidence="7" type="ORF">FL583_26215</name>
</gene>
<organism evidence="7 8">
    <name type="scientific">Cryptosporangium phraense</name>
    <dbReference type="NCBI Taxonomy" id="2593070"/>
    <lineage>
        <taxon>Bacteria</taxon>
        <taxon>Bacillati</taxon>
        <taxon>Actinomycetota</taxon>
        <taxon>Actinomycetes</taxon>
        <taxon>Cryptosporangiales</taxon>
        <taxon>Cryptosporangiaceae</taxon>
        <taxon>Cryptosporangium</taxon>
    </lineage>
</organism>
<dbReference type="SUPFAM" id="SSF46689">
    <property type="entry name" value="Homeodomain-like"/>
    <property type="match status" value="1"/>
</dbReference>
<dbReference type="EMBL" id="VIRS01000020">
    <property type="protein sequence ID" value="TQS42084.1"/>
    <property type="molecule type" value="Genomic_DNA"/>
</dbReference>
<dbReference type="InterPro" id="IPR009057">
    <property type="entry name" value="Homeodomain-like_sf"/>
</dbReference>
<keyword evidence="1" id="KW-0805">Transcription regulation</keyword>
<evidence type="ECO:0000256" key="5">
    <source>
        <dbReference type="SAM" id="MobiDB-lite"/>
    </source>
</evidence>
<dbReference type="InterPro" id="IPR050109">
    <property type="entry name" value="HTH-type_TetR-like_transc_reg"/>
</dbReference>
<evidence type="ECO:0000313" key="8">
    <source>
        <dbReference type="Proteomes" id="UP000317982"/>
    </source>
</evidence>
<keyword evidence="3" id="KW-0804">Transcription</keyword>
<dbReference type="AlphaFoldDB" id="A0A545AL85"/>
<accession>A0A545AL85</accession>
<evidence type="ECO:0000256" key="2">
    <source>
        <dbReference type="ARBA" id="ARBA00023125"/>
    </source>
</evidence>
<dbReference type="InterPro" id="IPR049445">
    <property type="entry name" value="TetR_SbtR-like_C"/>
</dbReference>
<dbReference type="Pfam" id="PF00440">
    <property type="entry name" value="TetR_N"/>
    <property type="match status" value="1"/>
</dbReference>
<dbReference type="InterPro" id="IPR036271">
    <property type="entry name" value="Tet_transcr_reg_TetR-rel_C_sf"/>
</dbReference>
<keyword evidence="2 4" id="KW-0238">DNA-binding</keyword>
<dbReference type="PANTHER" id="PTHR30055">
    <property type="entry name" value="HTH-TYPE TRANSCRIPTIONAL REGULATOR RUTR"/>
    <property type="match status" value="1"/>
</dbReference>